<dbReference type="Gene3D" id="1.10.260.40">
    <property type="entry name" value="lambda repressor-like DNA-binding domains"/>
    <property type="match status" value="1"/>
</dbReference>
<gene>
    <name evidence="2" type="ORF">ACH4TF_16350</name>
</gene>
<keyword evidence="3" id="KW-1185">Reference proteome</keyword>
<dbReference type="InterPro" id="IPR001387">
    <property type="entry name" value="Cro/C1-type_HTH"/>
</dbReference>
<proteinExistence type="predicted"/>
<evidence type="ECO:0000313" key="2">
    <source>
        <dbReference type="EMBL" id="MFI0912018.1"/>
    </source>
</evidence>
<organism evidence="2 3">
    <name type="scientific">Streptomyces abikoensis</name>
    <dbReference type="NCBI Taxonomy" id="97398"/>
    <lineage>
        <taxon>Bacteria</taxon>
        <taxon>Bacillati</taxon>
        <taxon>Actinomycetota</taxon>
        <taxon>Actinomycetes</taxon>
        <taxon>Kitasatosporales</taxon>
        <taxon>Streptomycetaceae</taxon>
        <taxon>Streptomyces</taxon>
    </lineage>
</organism>
<dbReference type="RefSeq" id="WP_397613157.1">
    <property type="nucleotide sequence ID" value="NZ_JBIRRB010000005.1"/>
</dbReference>
<dbReference type="PROSITE" id="PS50943">
    <property type="entry name" value="HTH_CROC1"/>
    <property type="match status" value="1"/>
</dbReference>
<dbReference type="SMART" id="SM00530">
    <property type="entry name" value="HTH_XRE"/>
    <property type="match status" value="1"/>
</dbReference>
<evidence type="ECO:0000313" key="3">
    <source>
        <dbReference type="Proteomes" id="UP001611162"/>
    </source>
</evidence>
<sequence length="283" mass="31280">MPPRSNPTARQARLGAELRKLREAAGLSAREAGALLGGGAAQISHIEAGRWGVSADRIRQLASYYKAANVRLVNELCAMTDERVRGWWEQYRGLLTPGFLDVSELEHHARALHLLQITYVPGIFQTEDYARALFGSAIPALPEAQLNARVEHRTRRRQIYDRKTPPATVAIVHEAALRMRYGGRAVQRAQLEFLAEVAEWPSVKLLVIPFDTDDLTGTAQSMFYARGPIPELDTVQIDAAFGGSFISANALLSVFSNMFATLTKTALGVDGSRQFIHKLIQET</sequence>
<dbReference type="Pfam" id="PF19054">
    <property type="entry name" value="DUF5753"/>
    <property type="match status" value="1"/>
</dbReference>
<dbReference type="Pfam" id="PF13560">
    <property type="entry name" value="HTH_31"/>
    <property type="match status" value="1"/>
</dbReference>
<name>A0ABW7T3E4_9ACTN</name>
<reference evidence="2 3" key="1">
    <citation type="submission" date="2024-10" db="EMBL/GenBank/DDBJ databases">
        <title>The Natural Products Discovery Center: Release of the First 8490 Sequenced Strains for Exploring Actinobacteria Biosynthetic Diversity.</title>
        <authorList>
            <person name="Kalkreuter E."/>
            <person name="Kautsar S.A."/>
            <person name="Yang D."/>
            <person name="Bader C.D."/>
            <person name="Teijaro C.N."/>
            <person name="Fluegel L."/>
            <person name="Davis C.M."/>
            <person name="Simpson J.R."/>
            <person name="Lauterbach L."/>
            <person name="Steele A.D."/>
            <person name="Gui C."/>
            <person name="Meng S."/>
            <person name="Li G."/>
            <person name="Viehrig K."/>
            <person name="Ye F."/>
            <person name="Su P."/>
            <person name="Kiefer A.F."/>
            <person name="Nichols A."/>
            <person name="Cepeda A.J."/>
            <person name="Yan W."/>
            <person name="Fan B."/>
            <person name="Jiang Y."/>
            <person name="Adhikari A."/>
            <person name="Zheng C.-J."/>
            <person name="Schuster L."/>
            <person name="Cowan T.M."/>
            <person name="Smanski M.J."/>
            <person name="Chevrette M.G."/>
            <person name="De Carvalho L.P.S."/>
            <person name="Shen B."/>
        </authorList>
    </citation>
    <scope>NUCLEOTIDE SEQUENCE [LARGE SCALE GENOMIC DNA]</scope>
    <source>
        <strain evidence="2 3">NPDC020979</strain>
    </source>
</reference>
<dbReference type="EMBL" id="JBIRRB010000005">
    <property type="protein sequence ID" value="MFI0912018.1"/>
    <property type="molecule type" value="Genomic_DNA"/>
</dbReference>
<dbReference type="CDD" id="cd00093">
    <property type="entry name" value="HTH_XRE"/>
    <property type="match status" value="1"/>
</dbReference>
<protein>
    <submittedName>
        <fullName evidence="2">Helix-turn-helix domain-containing protein</fullName>
    </submittedName>
</protein>
<comment type="caution">
    <text evidence="2">The sequence shown here is derived from an EMBL/GenBank/DDBJ whole genome shotgun (WGS) entry which is preliminary data.</text>
</comment>
<dbReference type="Proteomes" id="UP001611162">
    <property type="component" value="Unassembled WGS sequence"/>
</dbReference>
<dbReference type="InterPro" id="IPR043917">
    <property type="entry name" value="DUF5753"/>
</dbReference>
<feature type="domain" description="HTH cro/C1-type" evidence="1">
    <location>
        <begin position="18"/>
        <end position="72"/>
    </location>
</feature>
<dbReference type="SUPFAM" id="SSF47413">
    <property type="entry name" value="lambda repressor-like DNA-binding domains"/>
    <property type="match status" value="1"/>
</dbReference>
<evidence type="ECO:0000259" key="1">
    <source>
        <dbReference type="PROSITE" id="PS50943"/>
    </source>
</evidence>
<accession>A0ABW7T3E4</accession>
<dbReference type="InterPro" id="IPR010982">
    <property type="entry name" value="Lambda_DNA-bd_dom_sf"/>
</dbReference>